<evidence type="ECO:0000256" key="2">
    <source>
        <dbReference type="PROSITE-ProRule" id="PRU00176"/>
    </source>
</evidence>
<dbReference type="EMBL" id="JABFOF010000004">
    <property type="protein sequence ID" value="KAG2399968.1"/>
    <property type="molecule type" value="Genomic_DNA"/>
</dbReference>
<dbReference type="PANTHER" id="PTHR11176:SF23">
    <property type="entry name" value="RNA-BINDING (RRM_RBD_RNP MOTIFS) FAMILY PROTEIN"/>
    <property type="match status" value="1"/>
</dbReference>
<dbReference type="SUPFAM" id="SSF54928">
    <property type="entry name" value="RNA-binding domain, RBD"/>
    <property type="match status" value="1"/>
</dbReference>
<organism evidence="5 6">
    <name type="scientific">Phaseolus angularis</name>
    <name type="common">Azuki bean</name>
    <name type="synonym">Vigna angularis</name>
    <dbReference type="NCBI Taxonomy" id="3914"/>
    <lineage>
        <taxon>Eukaryota</taxon>
        <taxon>Viridiplantae</taxon>
        <taxon>Streptophyta</taxon>
        <taxon>Embryophyta</taxon>
        <taxon>Tracheophyta</taxon>
        <taxon>Spermatophyta</taxon>
        <taxon>Magnoliopsida</taxon>
        <taxon>eudicotyledons</taxon>
        <taxon>Gunneridae</taxon>
        <taxon>Pentapetalae</taxon>
        <taxon>rosids</taxon>
        <taxon>fabids</taxon>
        <taxon>Fabales</taxon>
        <taxon>Fabaceae</taxon>
        <taxon>Papilionoideae</taxon>
        <taxon>50 kb inversion clade</taxon>
        <taxon>NPAAA clade</taxon>
        <taxon>indigoferoid/millettioid clade</taxon>
        <taxon>Phaseoleae</taxon>
        <taxon>Vigna</taxon>
    </lineage>
</organism>
<evidence type="ECO:0000256" key="1">
    <source>
        <dbReference type="ARBA" id="ARBA00022884"/>
    </source>
</evidence>
<dbReference type="Gene3D" id="3.30.70.330">
    <property type="match status" value="1"/>
</dbReference>
<dbReference type="FunFam" id="3.30.70.330:FF:000388">
    <property type="entry name" value="RNA-binding protein 24-B isoform X1"/>
    <property type="match status" value="1"/>
</dbReference>
<evidence type="ECO:0000256" key="3">
    <source>
        <dbReference type="SAM" id="MobiDB-lite"/>
    </source>
</evidence>
<dbReference type="PROSITE" id="PS50102">
    <property type="entry name" value="RRM"/>
    <property type="match status" value="1"/>
</dbReference>
<comment type="caution">
    <text evidence="5">The sequence shown here is derived from an EMBL/GenBank/DDBJ whole genome shotgun (WGS) entry which is preliminary data.</text>
</comment>
<dbReference type="AlphaFoldDB" id="A0A8T0KL38"/>
<dbReference type="Proteomes" id="UP000743370">
    <property type="component" value="Unassembled WGS sequence"/>
</dbReference>
<protein>
    <submittedName>
        <fullName evidence="5">RNA-binding protein</fullName>
    </submittedName>
</protein>
<dbReference type="InterPro" id="IPR035979">
    <property type="entry name" value="RBD_domain_sf"/>
</dbReference>
<dbReference type="InterPro" id="IPR000504">
    <property type="entry name" value="RRM_dom"/>
</dbReference>
<keyword evidence="1 2" id="KW-0694">RNA-binding</keyword>
<evidence type="ECO:0000313" key="5">
    <source>
        <dbReference type="EMBL" id="KAG2399968.1"/>
    </source>
</evidence>
<name>A0A8T0KL38_PHAAN</name>
<evidence type="ECO:0000313" key="6">
    <source>
        <dbReference type="Proteomes" id="UP000743370"/>
    </source>
</evidence>
<gene>
    <name evidence="5" type="ORF">HKW66_Vig0101780</name>
</gene>
<feature type="domain" description="RRM" evidence="4">
    <location>
        <begin position="38"/>
        <end position="115"/>
    </location>
</feature>
<dbReference type="InterPro" id="IPR012677">
    <property type="entry name" value="Nucleotide-bd_a/b_plait_sf"/>
</dbReference>
<evidence type="ECO:0000259" key="4">
    <source>
        <dbReference type="PROSITE" id="PS50102"/>
    </source>
</evidence>
<feature type="region of interest" description="Disordered" evidence="3">
    <location>
        <begin position="260"/>
        <end position="279"/>
    </location>
</feature>
<reference evidence="5 6" key="1">
    <citation type="submission" date="2020-05" db="EMBL/GenBank/DDBJ databases">
        <title>Vigna angularis (adzuki bean) Var. LongXiaoDou No. 4 denovo assembly.</title>
        <authorList>
            <person name="Xiang H."/>
        </authorList>
    </citation>
    <scope>NUCLEOTIDE SEQUENCE [LARGE SCALE GENOMIC DNA]</scope>
    <source>
        <tissue evidence="5">Leaf</tissue>
    </source>
</reference>
<proteinExistence type="predicted"/>
<dbReference type="CDD" id="cd12384">
    <property type="entry name" value="RRM_RBM24_RBM38_like"/>
    <property type="match status" value="1"/>
</dbReference>
<dbReference type="PANTHER" id="PTHR11176">
    <property type="entry name" value="BOULE-RELATED"/>
    <property type="match status" value="1"/>
</dbReference>
<dbReference type="GO" id="GO:0003723">
    <property type="term" value="F:RNA binding"/>
    <property type="evidence" value="ECO:0007669"/>
    <property type="project" value="UniProtKB-UniRule"/>
</dbReference>
<dbReference type="Pfam" id="PF00076">
    <property type="entry name" value="RRM_1"/>
    <property type="match status" value="1"/>
</dbReference>
<accession>A0A8T0KL38</accession>
<dbReference type="SMART" id="SM00360">
    <property type="entry name" value="RRM"/>
    <property type="match status" value="1"/>
</dbReference>
<sequence>MSETASLHAQTRTPISSLEAMAHHHPHYRSPFGDTTFTKLFVGGLAWETPTEEMRKYFQQFGDILEAVIITDKNTGKSKGYGFVTFCDQESARRACADPNPIIDGRRANCNIASLGRTRPSPPRGILVGGNAGRNIVQGGGGTTVQSVPGAGAPPSLPPAPAVLYPPYGYAAYTPDYGYHHQATLYNPQIQQPQYYQQVYGASSSTMSTPYYYGYSVQAPRNTFSSPQANRLSPGPSYLYYPTPVEVSFSAYRPLQSPVTQSFPSPTVEGAADDTDTEPIHESSFHSSAIFLSMVTSNSFTSTFLNLGI</sequence>